<dbReference type="OrthoDB" id="274824at2759"/>
<dbReference type="EMBL" id="BLBS01000043">
    <property type="protein sequence ID" value="GET90928.1"/>
    <property type="molecule type" value="Genomic_DNA"/>
</dbReference>
<name>A0A640KNL2_LEITA</name>
<organism evidence="1 2">
    <name type="scientific">Leishmania tarentolae</name>
    <name type="common">Sauroleishmania tarentolae</name>
    <dbReference type="NCBI Taxonomy" id="5689"/>
    <lineage>
        <taxon>Eukaryota</taxon>
        <taxon>Discoba</taxon>
        <taxon>Euglenozoa</taxon>
        <taxon>Kinetoplastea</taxon>
        <taxon>Metakinetoplastina</taxon>
        <taxon>Trypanosomatida</taxon>
        <taxon>Trypanosomatidae</taxon>
        <taxon>Leishmaniinae</taxon>
        <taxon>Leishmania</taxon>
        <taxon>lizard Leishmania</taxon>
    </lineage>
</organism>
<protein>
    <submittedName>
        <fullName evidence="1">Uncharacterized protein</fullName>
    </submittedName>
</protein>
<evidence type="ECO:0000313" key="2">
    <source>
        <dbReference type="Proteomes" id="UP000419144"/>
    </source>
</evidence>
<proteinExistence type="predicted"/>
<sequence>MSLSLFLPRFVGFFRLPTRARHHNTGRIHRFSHEHQKHKSNNTEVFSVLIRRTARCCTSFFFLSVWVGRGHTCAQVSVYARERGLVSTLHLLPSCFISGLFCTLVSTCLHPVMRGQERIWKAAPLPQAFHAALESGNWLRALQIYQRHPYHTPPADTFDLLKAIMHYTGVGIEDVKTRFNEKIRLSANLQRRKSEEVEWSLFWEALNKGDGKRISDALSGASVGGATQQIGMAEACAVLLKGAGKDWHTRLVDDLPFSTVTRCSLLHAALAEKRPDVAAEMLSHTRVNRSDLSSLWPLMAQCTWEEVLRMISACPKNAVPYTQALPFILKQGCSLQTLSEHLEHARVLCDADVVAPLLAYAVEMEDWPYVERCVGHLVDIGKITPSVREAFGHLCKLHGPKRVCHRLMEHHVDLSSMTIKDLESLRF</sequence>
<dbReference type="AlphaFoldDB" id="A0A640KNL2"/>
<dbReference type="Proteomes" id="UP000419144">
    <property type="component" value="Unassembled WGS sequence"/>
</dbReference>
<accession>A0A640KNL2</accession>
<comment type="caution">
    <text evidence="1">The sequence shown here is derived from an EMBL/GenBank/DDBJ whole genome shotgun (WGS) entry which is preliminary data.</text>
</comment>
<reference evidence="1" key="1">
    <citation type="submission" date="2019-11" db="EMBL/GenBank/DDBJ databases">
        <title>Leishmania tarentolae CDS.</title>
        <authorList>
            <person name="Goto Y."/>
            <person name="Yamagishi J."/>
        </authorList>
    </citation>
    <scope>NUCLEOTIDE SEQUENCE [LARGE SCALE GENOMIC DNA]</scope>
    <source>
        <strain evidence="1">Parrot Tar II</strain>
    </source>
</reference>
<keyword evidence="2" id="KW-1185">Reference proteome</keyword>
<evidence type="ECO:0000313" key="1">
    <source>
        <dbReference type="EMBL" id="GET90928.1"/>
    </source>
</evidence>
<dbReference type="VEuPathDB" id="TriTrypDB:LtaPh_3031700"/>
<gene>
    <name evidence="1" type="ORF">LtaPh_3031700</name>
</gene>